<dbReference type="PaxDb" id="67767-A0A0J7MQA0"/>
<evidence type="ECO:0000313" key="2">
    <source>
        <dbReference type="Proteomes" id="UP000036403"/>
    </source>
</evidence>
<dbReference type="EMBL" id="LBMM01023283">
    <property type="protein sequence ID" value="KMQ82750.1"/>
    <property type="molecule type" value="Genomic_DNA"/>
</dbReference>
<organism evidence="1 2">
    <name type="scientific">Lasius niger</name>
    <name type="common">Black garden ant</name>
    <dbReference type="NCBI Taxonomy" id="67767"/>
    <lineage>
        <taxon>Eukaryota</taxon>
        <taxon>Metazoa</taxon>
        <taxon>Ecdysozoa</taxon>
        <taxon>Arthropoda</taxon>
        <taxon>Hexapoda</taxon>
        <taxon>Insecta</taxon>
        <taxon>Pterygota</taxon>
        <taxon>Neoptera</taxon>
        <taxon>Endopterygota</taxon>
        <taxon>Hymenoptera</taxon>
        <taxon>Apocrita</taxon>
        <taxon>Aculeata</taxon>
        <taxon>Formicoidea</taxon>
        <taxon>Formicidae</taxon>
        <taxon>Formicinae</taxon>
        <taxon>Lasius</taxon>
        <taxon>Lasius</taxon>
    </lineage>
</organism>
<dbReference type="Proteomes" id="UP000036403">
    <property type="component" value="Unassembled WGS sequence"/>
</dbReference>
<keyword evidence="2" id="KW-1185">Reference proteome</keyword>
<reference evidence="1 2" key="1">
    <citation type="submission" date="2015-04" db="EMBL/GenBank/DDBJ databases">
        <title>Lasius niger genome sequencing.</title>
        <authorList>
            <person name="Konorov E.A."/>
            <person name="Nikitin M.A."/>
            <person name="Kirill M.V."/>
            <person name="Chang P."/>
        </authorList>
    </citation>
    <scope>NUCLEOTIDE SEQUENCE [LARGE SCALE GENOMIC DNA]</scope>
    <source>
        <tissue evidence="1">Whole</tissue>
    </source>
</reference>
<sequence>MDCGRGKLSPEDFNGNSYRKKSIRNIAGNNSMRRGFNKECLKLLMIDRTRAYGKCVLKDRMGKRRKLI</sequence>
<name>A0A0J7MQA0_LASNI</name>
<dbReference type="AlphaFoldDB" id="A0A0J7MQA0"/>
<accession>A0A0J7MQA0</accession>
<proteinExistence type="predicted"/>
<evidence type="ECO:0000313" key="1">
    <source>
        <dbReference type="EMBL" id="KMQ82750.1"/>
    </source>
</evidence>
<protein>
    <submittedName>
        <fullName evidence="1">Uncharacterized protein</fullName>
    </submittedName>
</protein>
<gene>
    <name evidence="1" type="ORF">RF55_21987</name>
</gene>
<comment type="caution">
    <text evidence="1">The sequence shown here is derived from an EMBL/GenBank/DDBJ whole genome shotgun (WGS) entry which is preliminary data.</text>
</comment>